<dbReference type="EMBL" id="REFJ01000001">
    <property type="protein sequence ID" value="RMA82277.1"/>
    <property type="molecule type" value="Genomic_DNA"/>
</dbReference>
<evidence type="ECO:0000256" key="1">
    <source>
        <dbReference type="ARBA" id="ARBA00004571"/>
    </source>
</evidence>
<keyword evidence="5 9" id="KW-0798">TonB box</keyword>
<dbReference type="InterPro" id="IPR000531">
    <property type="entry name" value="Beta-barrel_TonB"/>
</dbReference>
<dbReference type="RefSeq" id="WP_121875619.1">
    <property type="nucleotide sequence ID" value="NZ_REFJ01000001.1"/>
</dbReference>
<dbReference type="NCBIfam" id="TIGR01782">
    <property type="entry name" value="TonB-Xanth-Caul"/>
    <property type="match status" value="1"/>
</dbReference>
<gene>
    <name evidence="13" type="ORF">DFR27_0225</name>
</gene>
<accession>A0A3M0ACS4</accession>
<keyword evidence="3 8" id="KW-1134">Transmembrane beta strand</keyword>
<dbReference type="InterPro" id="IPR037066">
    <property type="entry name" value="Plug_dom_sf"/>
</dbReference>
<evidence type="ECO:0000256" key="3">
    <source>
        <dbReference type="ARBA" id="ARBA00022452"/>
    </source>
</evidence>
<reference evidence="13 14" key="1">
    <citation type="submission" date="2018-10" db="EMBL/GenBank/DDBJ databases">
        <title>Genomic Encyclopedia of Type Strains, Phase IV (KMG-IV): sequencing the most valuable type-strain genomes for metagenomic binning, comparative biology and taxonomic classification.</title>
        <authorList>
            <person name="Goeker M."/>
        </authorList>
    </citation>
    <scope>NUCLEOTIDE SEQUENCE [LARGE SCALE GENOMIC DNA]</scope>
    <source>
        <strain evidence="13 14">DSM 25080</strain>
    </source>
</reference>
<dbReference type="Pfam" id="PF07715">
    <property type="entry name" value="Plug"/>
    <property type="match status" value="1"/>
</dbReference>
<keyword evidence="2 8" id="KW-0813">Transport</keyword>
<dbReference type="PANTHER" id="PTHR40980">
    <property type="entry name" value="PLUG DOMAIN-CONTAINING PROTEIN"/>
    <property type="match status" value="1"/>
</dbReference>
<dbReference type="Pfam" id="PF00593">
    <property type="entry name" value="TonB_dep_Rec_b-barrel"/>
    <property type="match status" value="1"/>
</dbReference>
<dbReference type="Proteomes" id="UP000267187">
    <property type="component" value="Unassembled WGS sequence"/>
</dbReference>
<dbReference type="SUPFAM" id="SSF56935">
    <property type="entry name" value="Porins"/>
    <property type="match status" value="1"/>
</dbReference>
<evidence type="ECO:0000256" key="6">
    <source>
        <dbReference type="ARBA" id="ARBA00023136"/>
    </source>
</evidence>
<dbReference type="OrthoDB" id="8727862at2"/>
<dbReference type="PANTHER" id="PTHR40980:SF3">
    <property type="entry name" value="TONB-DEPENDENT RECEPTOR-LIKE BETA-BARREL DOMAIN-CONTAINING PROTEIN"/>
    <property type="match status" value="1"/>
</dbReference>
<evidence type="ECO:0000256" key="9">
    <source>
        <dbReference type="RuleBase" id="RU003357"/>
    </source>
</evidence>
<keyword evidence="10" id="KW-0732">Signal</keyword>
<dbReference type="InterPro" id="IPR039426">
    <property type="entry name" value="TonB-dep_rcpt-like"/>
</dbReference>
<dbReference type="InterPro" id="IPR012910">
    <property type="entry name" value="Plug_dom"/>
</dbReference>
<keyword evidence="4 8" id="KW-0812">Transmembrane</keyword>
<evidence type="ECO:0000256" key="2">
    <source>
        <dbReference type="ARBA" id="ARBA00022448"/>
    </source>
</evidence>
<proteinExistence type="inferred from homology"/>
<comment type="similarity">
    <text evidence="8 9">Belongs to the TonB-dependent receptor family.</text>
</comment>
<evidence type="ECO:0000256" key="8">
    <source>
        <dbReference type="PROSITE-ProRule" id="PRU01360"/>
    </source>
</evidence>
<feature type="signal peptide" evidence="10">
    <location>
        <begin position="1"/>
        <end position="23"/>
    </location>
</feature>
<dbReference type="Gene3D" id="2.170.130.10">
    <property type="entry name" value="TonB-dependent receptor, plug domain"/>
    <property type="match status" value="1"/>
</dbReference>
<dbReference type="GO" id="GO:0009279">
    <property type="term" value="C:cell outer membrane"/>
    <property type="evidence" value="ECO:0007669"/>
    <property type="project" value="UniProtKB-SubCell"/>
</dbReference>
<name>A0A3M0ACS4_9GAMM</name>
<keyword evidence="7 8" id="KW-0998">Cell outer membrane</keyword>
<evidence type="ECO:0000256" key="5">
    <source>
        <dbReference type="ARBA" id="ARBA00023077"/>
    </source>
</evidence>
<comment type="subcellular location">
    <subcellularLocation>
        <location evidence="1 8">Cell outer membrane</location>
        <topology evidence="1 8">Multi-pass membrane protein</topology>
    </subcellularLocation>
</comment>
<evidence type="ECO:0000259" key="11">
    <source>
        <dbReference type="Pfam" id="PF00593"/>
    </source>
</evidence>
<organism evidence="13 14">
    <name type="scientific">Umboniibacter marinipuniceus</name>
    <dbReference type="NCBI Taxonomy" id="569599"/>
    <lineage>
        <taxon>Bacteria</taxon>
        <taxon>Pseudomonadati</taxon>
        <taxon>Pseudomonadota</taxon>
        <taxon>Gammaproteobacteria</taxon>
        <taxon>Cellvibrionales</taxon>
        <taxon>Cellvibrionaceae</taxon>
        <taxon>Umboniibacter</taxon>
    </lineage>
</organism>
<evidence type="ECO:0000256" key="10">
    <source>
        <dbReference type="SAM" id="SignalP"/>
    </source>
</evidence>
<dbReference type="InterPro" id="IPR036942">
    <property type="entry name" value="Beta-barrel_TonB_sf"/>
</dbReference>
<protein>
    <submittedName>
        <fullName evidence="13">Iron complex outermembrane receptor protein</fullName>
    </submittedName>
</protein>
<evidence type="ECO:0000256" key="7">
    <source>
        <dbReference type="ARBA" id="ARBA00023237"/>
    </source>
</evidence>
<dbReference type="AlphaFoldDB" id="A0A3M0ACS4"/>
<feature type="chain" id="PRO_5018032594" evidence="10">
    <location>
        <begin position="24"/>
        <end position="881"/>
    </location>
</feature>
<evidence type="ECO:0000259" key="12">
    <source>
        <dbReference type="Pfam" id="PF07715"/>
    </source>
</evidence>
<feature type="domain" description="TonB-dependent receptor plug" evidence="12">
    <location>
        <begin position="52"/>
        <end position="162"/>
    </location>
</feature>
<evidence type="ECO:0000313" key="13">
    <source>
        <dbReference type="EMBL" id="RMA82277.1"/>
    </source>
</evidence>
<evidence type="ECO:0000256" key="4">
    <source>
        <dbReference type="ARBA" id="ARBA00022692"/>
    </source>
</evidence>
<dbReference type="Gene3D" id="2.40.170.20">
    <property type="entry name" value="TonB-dependent receptor, beta-barrel domain"/>
    <property type="match status" value="1"/>
</dbReference>
<evidence type="ECO:0000313" key="14">
    <source>
        <dbReference type="Proteomes" id="UP000267187"/>
    </source>
</evidence>
<feature type="domain" description="TonB-dependent receptor-like beta-barrel" evidence="11">
    <location>
        <begin position="328"/>
        <end position="848"/>
    </location>
</feature>
<dbReference type="InterPro" id="IPR010104">
    <property type="entry name" value="TonB_rcpt_bac"/>
</dbReference>
<comment type="caution">
    <text evidence="13">The sequence shown here is derived from an EMBL/GenBank/DDBJ whole genome shotgun (WGS) entry which is preliminary data.</text>
</comment>
<dbReference type="CDD" id="cd01347">
    <property type="entry name" value="ligand_gated_channel"/>
    <property type="match status" value="1"/>
</dbReference>
<dbReference type="PROSITE" id="PS52016">
    <property type="entry name" value="TONB_DEPENDENT_REC_3"/>
    <property type="match status" value="1"/>
</dbReference>
<sequence>MSKRTLMARSIQAALLVTTGAMAVGTVAQEEVVEEVVVTGIRASMQDAMNTKRNSDTVIEAISAEDVGKFPDKNVAESLSRLPGVSVSRDFGEGEKITIRGAGPDFNRTLLNGQTVATADWFILDNPARSFNYTLLPSSLVSGLEVHKASLASVDEGSLGGTVIVKTRRPLDLDAATINFGASASYGENSEEIDPSVNGLFSWKNDSETFGALISATRQENTVNRAGFEVLGWADTNANGIMTPTVMGSPLFIQERELTTLFASVQFAPTEDMVFTLDVLDSQLDSDNMNANWLAWTGRDEDELEQTGTIKSNSTVAGSIMGGGDAVVNYINRVSSTETSSITLNFEYDTDAYSVDAAIGTTEASGGTYRETSWEYGYTGGDYSYDLGSPSMSMDPSPTDAADFGAGWIWGGEKPTTDEEKYAQVDFEVPLDMGMVTGIQFGAKMRQAERTQDRKVYSWHGPDTYDAAANGDIGWNVYLQYIFNECPDLSSCGLDALGNINTGAPVGGNITDQLAQNRKVMEEIAFGGLNGVAADYAISRELANQWSVEEDTTALYVQADFEGDNFRGNVGVRYVTTDQTSGAWSFSGDSWGFLTLDRNWLTPSQLEWVETDNSYSEFLPSLNIAYDLNEDMIIRGAASRVMARQNWSNLSSFESYGALNSPNPTGQAGNPNLKPFFANKLDVSYEWYYADASMFSATFFYNDQDSYQVGSTYVKPIYDQQAGQDVDVTFTRPENGPGGTATGLEFSVQHDFGGFGVQGNYAYTSTSADDASMEDKVPGVSEHTANLMGYYENDDFGARLMYNYRSDFYNGLHWNGNDLSTDAYGQIDASATWYVTDYFQLDVEALNLGNEQIVQYSEYEDRLMSVYENGRRFVISGRFSF</sequence>
<keyword evidence="6 8" id="KW-0472">Membrane</keyword>
<keyword evidence="14" id="KW-1185">Reference proteome</keyword>
<keyword evidence="13" id="KW-0675">Receptor</keyword>